<evidence type="ECO:0000259" key="16">
    <source>
        <dbReference type="SMART" id="SM00762"/>
    </source>
</evidence>
<name>A0AAE2C1D0_9LAMI</name>
<protein>
    <recommendedName>
        <fullName evidence="4">Conserved oligomeric Golgi complex subunit 4</fullName>
    </recommendedName>
    <alternativeName>
        <fullName evidence="14">Component of oligomeric Golgi complex 4</fullName>
    </alternativeName>
</protein>
<dbReference type="PROSITE" id="PS50096">
    <property type="entry name" value="IQ"/>
    <property type="match status" value="2"/>
</dbReference>
<dbReference type="Pfam" id="PF00612">
    <property type="entry name" value="IQ"/>
    <property type="match status" value="2"/>
</dbReference>
<dbReference type="InterPro" id="IPR048684">
    <property type="entry name" value="COG4_C"/>
</dbReference>
<dbReference type="SUPFAM" id="SSF52540">
    <property type="entry name" value="P-loop containing nucleoside triphosphate hydrolases"/>
    <property type="match status" value="1"/>
</dbReference>
<dbReference type="AlphaFoldDB" id="A0AAE2C1D0"/>
<dbReference type="SMART" id="SM00762">
    <property type="entry name" value="Cog4"/>
    <property type="match status" value="1"/>
</dbReference>
<evidence type="ECO:0000256" key="2">
    <source>
        <dbReference type="ARBA" id="ARBA00004496"/>
    </source>
</evidence>
<evidence type="ECO:0000256" key="13">
    <source>
        <dbReference type="ARBA" id="ARBA00024378"/>
    </source>
</evidence>
<evidence type="ECO:0000313" key="17">
    <source>
        <dbReference type="EMBL" id="KAK4405411.1"/>
    </source>
</evidence>
<comment type="similarity">
    <text evidence="12">Belongs to the IQD family.</text>
</comment>
<feature type="compositionally biased region" description="Polar residues" evidence="15">
    <location>
        <begin position="1094"/>
        <end position="1112"/>
    </location>
</feature>
<feature type="region of interest" description="Disordered" evidence="15">
    <location>
        <begin position="1177"/>
        <end position="1223"/>
    </location>
</feature>
<evidence type="ECO:0000256" key="4">
    <source>
        <dbReference type="ARBA" id="ARBA00020975"/>
    </source>
</evidence>
<evidence type="ECO:0000256" key="5">
    <source>
        <dbReference type="ARBA" id="ARBA00022448"/>
    </source>
</evidence>
<feature type="region of interest" description="Disordered" evidence="15">
    <location>
        <begin position="1081"/>
        <end position="1137"/>
    </location>
</feature>
<dbReference type="Gene3D" id="1.20.58.1970">
    <property type="match status" value="1"/>
</dbReference>
<dbReference type="InterPro" id="IPR048682">
    <property type="entry name" value="COG4"/>
</dbReference>
<proteinExistence type="inferred from homology"/>
<dbReference type="Gene3D" id="1.20.5.190">
    <property type="match status" value="1"/>
</dbReference>
<dbReference type="Gene3D" id="1.10.287.1060">
    <property type="entry name" value="ESAT-6-like"/>
    <property type="match status" value="1"/>
</dbReference>
<evidence type="ECO:0000256" key="1">
    <source>
        <dbReference type="ARBA" id="ARBA00004395"/>
    </source>
</evidence>
<keyword evidence="8" id="KW-0112">Calmodulin-binding</keyword>
<evidence type="ECO:0000256" key="6">
    <source>
        <dbReference type="ARBA" id="ARBA00022490"/>
    </source>
</evidence>
<gene>
    <name evidence="17" type="ORF">Sango_0547600</name>
</gene>
<dbReference type="Pfam" id="PF13178">
    <property type="entry name" value="DUF4005"/>
    <property type="match status" value="1"/>
</dbReference>
<dbReference type="Proteomes" id="UP001289374">
    <property type="component" value="Unassembled WGS sequence"/>
</dbReference>
<feature type="region of interest" description="Disordered" evidence="15">
    <location>
        <begin position="1245"/>
        <end position="1270"/>
    </location>
</feature>
<evidence type="ECO:0000313" key="18">
    <source>
        <dbReference type="Proteomes" id="UP001289374"/>
    </source>
</evidence>
<dbReference type="GO" id="GO:0005516">
    <property type="term" value="F:calmodulin binding"/>
    <property type="evidence" value="ECO:0007669"/>
    <property type="project" value="UniProtKB-KW"/>
</dbReference>
<evidence type="ECO:0000256" key="10">
    <source>
        <dbReference type="ARBA" id="ARBA00023034"/>
    </source>
</evidence>
<dbReference type="CDD" id="cd23767">
    <property type="entry name" value="IQCD"/>
    <property type="match status" value="1"/>
</dbReference>
<feature type="compositionally biased region" description="Polar residues" evidence="15">
    <location>
        <begin position="1258"/>
        <end position="1270"/>
    </location>
</feature>
<feature type="compositionally biased region" description="Polar residues" evidence="15">
    <location>
        <begin position="851"/>
        <end position="860"/>
    </location>
</feature>
<dbReference type="PANTHER" id="PTHR24016:SF0">
    <property type="entry name" value="CONSERVED OLIGOMERIC GOLGI COMPLEX SUBUNIT 4"/>
    <property type="match status" value="1"/>
</dbReference>
<accession>A0AAE2C1D0</accession>
<reference evidence="17" key="1">
    <citation type="submission" date="2020-06" db="EMBL/GenBank/DDBJ databases">
        <authorList>
            <person name="Li T."/>
            <person name="Hu X."/>
            <person name="Zhang T."/>
            <person name="Song X."/>
            <person name="Zhang H."/>
            <person name="Dai N."/>
            <person name="Sheng W."/>
            <person name="Hou X."/>
            <person name="Wei L."/>
        </authorList>
    </citation>
    <scope>NUCLEOTIDE SEQUENCE</scope>
    <source>
        <strain evidence="17">K16</strain>
        <tissue evidence="17">Leaf</tissue>
    </source>
</reference>
<dbReference type="Pfam" id="PF08318">
    <property type="entry name" value="COG4_m"/>
    <property type="match status" value="1"/>
</dbReference>
<evidence type="ECO:0000256" key="3">
    <source>
        <dbReference type="ARBA" id="ARBA00009215"/>
    </source>
</evidence>
<evidence type="ECO:0000256" key="7">
    <source>
        <dbReference type="ARBA" id="ARBA00022737"/>
    </source>
</evidence>
<evidence type="ECO:0000256" key="11">
    <source>
        <dbReference type="ARBA" id="ARBA00023136"/>
    </source>
</evidence>
<dbReference type="InterPro" id="IPR025064">
    <property type="entry name" value="DUF4005"/>
</dbReference>
<feature type="region of interest" description="Disordered" evidence="15">
    <location>
        <begin position="841"/>
        <end position="860"/>
    </location>
</feature>
<reference evidence="17" key="2">
    <citation type="journal article" date="2024" name="Plant">
        <title>Genomic evolution and insights into agronomic trait innovations of Sesamum species.</title>
        <authorList>
            <person name="Miao H."/>
            <person name="Wang L."/>
            <person name="Qu L."/>
            <person name="Liu H."/>
            <person name="Sun Y."/>
            <person name="Le M."/>
            <person name="Wang Q."/>
            <person name="Wei S."/>
            <person name="Zheng Y."/>
            <person name="Lin W."/>
            <person name="Duan Y."/>
            <person name="Cao H."/>
            <person name="Xiong S."/>
            <person name="Wang X."/>
            <person name="Wei L."/>
            <person name="Li C."/>
            <person name="Ma Q."/>
            <person name="Ju M."/>
            <person name="Zhao R."/>
            <person name="Li G."/>
            <person name="Mu C."/>
            <person name="Tian Q."/>
            <person name="Mei H."/>
            <person name="Zhang T."/>
            <person name="Gao T."/>
            <person name="Zhang H."/>
        </authorList>
    </citation>
    <scope>NUCLEOTIDE SEQUENCE</scope>
    <source>
        <strain evidence="17">K16</strain>
    </source>
</reference>
<keyword evidence="10" id="KW-0333">Golgi apparatus</keyword>
<dbReference type="InterPro" id="IPR027417">
    <property type="entry name" value="P-loop_NTPase"/>
</dbReference>
<evidence type="ECO:0000256" key="14">
    <source>
        <dbReference type="ARBA" id="ARBA00031340"/>
    </source>
</evidence>
<dbReference type="Pfam" id="PF20663">
    <property type="entry name" value="COG4_N"/>
    <property type="match status" value="1"/>
</dbReference>
<sequence>MAATPRSEPDADASTNSSLQFGTVEALEHVSKLTDVGAMTRLLHECIAYQRALDLELETLLSQRSDLDRQLSNLQKSADVLEIVNVDSSFMLSNVTSTSSLADQVSAKVRHLDLAQSRVQDTLLRIDAIVDRSNCLDGVHKSLLAEDFESAASYIQTFLQIDSKFKDSSAADQREQLLSYKKQLEGIAKKRLLAAVDQRDHPTIIRFIKLYTPLGLEEEGLQVYVSYLKKVISTRSRMEFEQLLELMEQSNNNSQVNFVVCLTNLFKDIVLAIEENNEILRNLCGEDGIVYAICELQEECDSREGPDPREIEIYLEEILSLTQLGEDYTEYMVSKIRSLTSVDPELCPRATKAFRSGNFSKVSQDITGYYVILEGFFMVENVRKAIKIDEHVLDSLTTSMVDDVFYVLQSCCRRAISTSNINSVIAVLSSAVSLLGGEYSEALQQKMREPNLGAKLFLGGVGVQKTGTEIATALNNMDVSSEYALKLRHEIEEQCTKQVVTLMFRLHSRLNKSVQDFVILTIPVRFDAPIETLTLLDSVATISYELSEAEYADNEVNDPWVQRLLHAVETNVAWLQPLMTANNYDTFVHLVIDFIVKRLEVIMMQKRFSQLGGLQLDRDARTLVSHFSSMTQRTVRDKFSRLTQMATILNLEKVSEILDFWGENSGPMTWRLTPAECKKEELSISRWCPSLSGYNIQLPKAAAEQMSKRISSKWRIVQDCPLCRIILAFEKIDLDVIQDVDLNKLEPGIFKTSVKVRSAPQNDWYFFSHKDKKVSVCKQKPSDSRLAAWHGWGITREFQITQPIFQEKTDNHNEHEDEEEKVAASAVKKREKRMWLFRKSTTHDNLPRETPPNNSSTVEQQNHDNIAMTVQAAMEIARAAPMEHHAAITIQTAFRGYLARRALRALKGLVKLQALVRGHNVRKQAKMTLRCMQALLRVQSRILDQRMRQTSEESRRSTFSDTNIMSNSLYLQDIDDRRSNSKPGTSIPDDWDDLPHTIDEVKAMVQQRKIRLPQSTKETYLKLSLNSENELGEKKHQLPDRWMAAKPWDNRGRADKRDPIKTFKMYASPQPHSYLAPNFQSCHQQRPGSPLPRVSQNQPLGSLVTPSPSKTRPLQGRSASPHCAREERSYHTAPTQSMRSNYYYSTGTLHPQNYKETANASSRISVPNYMAATESAKARVLSQSAPRQRPSTPQREKVGARKRLSYPAGPDPQNSVNGYQSMKSPSLKSVNGVYMYYEQKSNYSSCNTESLGGDWEVSPSSTSDLTRWLR</sequence>
<evidence type="ECO:0000256" key="15">
    <source>
        <dbReference type="SAM" id="MobiDB-lite"/>
    </source>
</evidence>
<dbReference type="EMBL" id="JACGWL010000003">
    <property type="protein sequence ID" value="KAK4405411.1"/>
    <property type="molecule type" value="Genomic_DNA"/>
</dbReference>
<feature type="compositionally biased region" description="Polar residues" evidence="15">
    <location>
        <begin position="1181"/>
        <end position="1193"/>
    </location>
</feature>
<comment type="caution">
    <text evidence="17">The sequence shown here is derived from an EMBL/GenBank/DDBJ whole genome shotgun (WGS) entry which is preliminary data.</text>
</comment>
<keyword evidence="18" id="KW-1185">Reference proteome</keyword>
<feature type="domain" description="COG4 transport protein middle alpha-helical bundle" evidence="16">
    <location>
        <begin position="177"/>
        <end position="448"/>
    </location>
</feature>
<keyword evidence="6" id="KW-0963">Cytoplasm</keyword>
<feature type="region of interest" description="Disordered" evidence="15">
    <location>
        <begin position="972"/>
        <end position="993"/>
    </location>
</feature>
<keyword evidence="5" id="KW-0813">Transport</keyword>
<comment type="subcellular location">
    <subcellularLocation>
        <location evidence="2">Cytoplasm</location>
    </subcellularLocation>
    <subcellularLocation>
        <location evidence="1">Golgi apparatus membrane</location>
        <topology evidence="1">Peripheral membrane protein</topology>
    </subcellularLocation>
</comment>
<keyword evidence="9" id="KW-0653">Protein transport</keyword>
<dbReference type="InterPro" id="IPR013167">
    <property type="entry name" value="COG4_M"/>
</dbReference>
<keyword evidence="11" id="KW-0472">Membrane</keyword>
<dbReference type="PANTHER" id="PTHR24016">
    <property type="entry name" value="CONSERVED OLIGOMERIC GOLGI COMPLEX SUBUNIT 4"/>
    <property type="match status" value="1"/>
</dbReference>
<evidence type="ECO:0000256" key="9">
    <source>
        <dbReference type="ARBA" id="ARBA00022927"/>
    </source>
</evidence>
<evidence type="ECO:0000256" key="8">
    <source>
        <dbReference type="ARBA" id="ARBA00022860"/>
    </source>
</evidence>
<dbReference type="InterPro" id="IPR000048">
    <property type="entry name" value="IQ_motif_EF-hand-BS"/>
</dbReference>
<evidence type="ECO:0000256" key="12">
    <source>
        <dbReference type="ARBA" id="ARBA00024341"/>
    </source>
</evidence>
<comment type="subunit">
    <text evidence="13">Binds to multiple calmodulin (CaM) in the presence of Ca(2+) and CaM-like proteins.</text>
</comment>
<comment type="similarity">
    <text evidence="3">Belongs to the COG4 family.</text>
</comment>
<dbReference type="GO" id="GO:0015031">
    <property type="term" value="P:protein transport"/>
    <property type="evidence" value="ECO:0007669"/>
    <property type="project" value="UniProtKB-KW"/>
</dbReference>
<organism evidence="17 18">
    <name type="scientific">Sesamum angolense</name>
    <dbReference type="NCBI Taxonomy" id="2727404"/>
    <lineage>
        <taxon>Eukaryota</taxon>
        <taxon>Viridiplantae</taxon>
        <taxon>Streptophyta</taxon>
        <taxon>Embryophyta</taxon>
        <taxon>Tracheophyta</taxon>
        <taxon>Spermatophyta</taxon>
        <taxon>Magnoliopsida</taxon>
        <taxon>eudicotyledons</taxon>
        <taxon>Gunneridae</taxon>
        <taxon>Pentapetalae</taxon>
        <taxon>asterids</taxon>
        <taxon>lamiids</taxon>
        <taxon>Lamiales</taxon>
        <taxon>Pedaliaceae</taxon>
        <taxon>Sesamum</taxon>
    </lineage>
</organism>
<keyword evidence="7" id="KW-0677">Repeat</keyword>
<feature type="compositionally biased region" description="Polar residues" evidence="15">
    <location>
        <begin position="1212"/>
        <end position="1223"/>
    </location>
</feature>
<dbReference type="FunFam" id="1.20.5.190:FF:000062">
    <property type="entry name" value="IQ-domain 11"/>
    <property type="match status" value="1"/>
</dbReference>
<dbReference type="Pfam" id="PF20662">
    <property type="entry name" value="COG4_C"/>
    <property type="match status" value="1"/>
</dbReference>
<dbReference type="InterPro" id="IPR048680">
    <property type="entry name" value="COG4_N"/>
</dbReference>
<dbReference type="SMART" id="SM00015">
    <property type="entry name" value="IQ"/>
    <property type="match status" value="2"/>
</dbReference>
<dbReference type="GO" id="GO:0000139">
    <property type="term" value="C:Golgi membrane"/>
    <property type="evidence" value="ECO:0007669"/>
    <property type="project" value="UniProtKB-SubCell"/>
</dbReference>